<sequence length="362" mass="42916">MDFTKYLYVMIGKRLKNKIKVSYTTQAKFTRIVNDKYQTKGPEHTINEPTLSNILQGKLTNSRFLMSQNKIEIFTDMFDITPEELIFESENEILSFFKFSLLLILFNNSDYNPFIDTPTDDIFFEDATHKSIFKDSFIKEEILINVSNKLLINIISSSKTDRDLDAFIDAFNYHCSDYMEFFIDFKRLIFNHTLHTNFLFEYILNSKENYQTFISSFNNFIDINSDKFLEFYKEKIKEEILKVSKSKNRNIFARLDNNFFIEVFSSEQFLNLLDKSLNTDNFILFINKAKQAVNEIASSSSNCMYYDKDKLDKDIEILKKFYNDNQNKKIKNLTELNLNILNFIDLTIFLENQLIEKDNGTH</sequence>
<evidence type="ECO:0000313" key="2">
    <source>
        <dbReference type="Proteomes" id="UP000193669"/>
    </source>
</evidence>
<organism evidence="1 2">
    <name type="scientific">Streptococcus oralis subsp. oralis</name>
    <dbReference type="NCBI Taxonomy" id="1891914"/>
    <lineage>
        <taxon>Bacteria</taxon>
        <taxon>Bacillati</taxon>
        <taxon>Bacillota</taxon>
        <taxon>Bacilli</taxon>
        <taxon>Lactobacillales</taxon>
        <taxon>Streptococcaceae</taxon>
        <taxon>Streptococcus</taxon>
    </lineage>
</organism>
<dbReference type="AlphaFoldDB" id="A0A1X1H581"/>
<protein>
    <submittedName>
        <fullName evidence="1">Uncharacterized protein</fullName>
    </submittedName>
</protein>
<name>A0A1X1H581_STROR</name>
<accession>A0A1X1H581</accession>
<gene>
    <name evidence="1" type="ORF">B7721_06635</name>
</gene>
<reference evidence="1 2" key="1">
    <citation type="journal article" date="2016" name="Eur. J. Clin. Microbiol. Infect. Dis.">
        <title>Whole genome sequencing as a tool for phylogenetic analysis of clinical strains of Mitis group streptococci.</title>
        <authorList>
            <person name="Rasmussen L.H."/>
            <person name="Dargis R."/>
            <person name="Hojholt K."/>
            <person name="Christensen J.J."/>
            <person name="Skovgaard O."/>
            <person name="Justesen U.S."/>
            <person name="Rosenvinge F.S."/>
            <person name="Moser C."/>
            <person name="Lukjancenko O."/>
            <person name="Rasmussen S."/>
            <person name="Nielsen X.C."/>
        </authorList>
    </citation>
    <scope>NUCLEOTIDE SEQUENCE [LARGE SCALE GENOMIC DNA]</scope>
    <source>
        <strain evidence="1 2">RH_57980_07</strain>
    </source>
</reference>
<evidence type="ECO:0000313" key="1">
    <source>
        <dbReference type="EMBL" id="ORO54230.1"/>
    </source>
</evidence>
<proteinExistence type="predicted"/>
<dbReference type="Proteomes" id="UP000193669">
    <property type="component" value="Unassembled WGS sequence"/>
</dbReference>
<dbReference type="RefSeq" id="WP_084878161.1">
    <property type="nucleotide sequence ID" value="NZ_NCUK01000013.1"/>
</dbReference>
<comment type="caution">
    <text evidence="1">The sequence shown here is derived from an EMBL/GenBank/DDBJ whole genome shotgun (WGS) entry which is preliminary data.</text>
</comment>
<dbReference type="EMBL" id="NCUK01000013">
    <property type="protein sequence ID" value="ORO54230.1"/>
    <property type="molecule type" value="Genomic_DNA"/>
</dbReference>